<protein>
    <submittedName>
        <fullName evidence="1">Uncharacterized protein</fullName>
    </submittedName>
</protein>
<sequence length="88" mass="10096">MFGWLVVARQLNVSTKTLSELWIQDCIKQLQPCQLLSRLRRVRGMVAVGMLKTIEKIGSPCKTRICDIWINSPPSQPQLIQINTYKIV</sequence>
<dbReference type="EMBL" id="UINC01024216">
    <property type="protein sequence ID" value="SVA97421.1"/>
    <property type="molecule type" value="Genomic_DNA"/>
</dbReference>
<dbReference type="AlphaFoldDB" id="A0A382A868"/>
<organism evidence="1">
    <name type="scientific">marine metagenome</name>
    <dbReference type="NCBI Taxonomy" id="408172"/>
    <lineage>
        <taxon>unclassified sequences</taxon>
        <taxon>metagenomes</taxon>
        <taxon>ecological metagenomes</taxon>
    </lineage>
</organism>
<accession>A0A382A868</accession>
<proteinExistence type="predicted"/>
<evidence type="ECO:0000313" key="1">
    <source>
        <dbReference type="EMBL" id="SVA97421.1"/>
    </source>
</evidence>
<name>A0A382A868_9ZZZZ</name>
<reference evidence="1" key="1">
    <citation type="submission" date="2018-05" db="EMBL/GenBank/DDBJ databases">
        <authorList>
            <person name="Lanie J.A."/>
            <person name="Ng W.-L."/>
            <person name="Kazmierczak K.M."/>
            <person name="Andrzejewski T.M."/>
            <person name="Davidsen T.M."/>
            <person name="Wayne K.J."/>
            <person name="Tettelin H."/>
            <person name="Glass J.I."/>
            <person name="Rusch D."/>
            <person name="Podicherti R."/>
            <person name="Tsui H.-C.T."/>
            <person name="Winkler M.E."/>
        </authorList>
    </citation>
    <scope>NUCLEOTIDE SEQUENCE</scope>
</reference>
<gene>
    <name evidence="1" type="ORF">METZ01_LOCUS150275</name>
</gene>